<dbReference type="SUPFAM" id="SSF53335">
    <property type="entry name" value="S-adenosyl-L-methionine-dependent methyltransferases"/>
    <property type="match status" value="1"/>
</dbReference>
<evidence type="ECO:0000313" key="2">
    <source>
        <dbReference type="Proteomes" id="UP001295420"/>
    </source>
</evidence>
<gene>
    <name evidence="1" type="ORF">THF1D04_50083</name>
</gene>
<sequence length="259" mass="29855">MFGFIYSKVTLNLAFCSRLIESRVTPCKLMLLLGTLKHAQHSERQRMKISKGIEEQGIPVGNYYDKYNTQNPIARRLMQGFDRNLTELVNKVAPQSIHEVGCGEGIWVLKWQQQGIDAKGSDFSHQVIQLAKENAQSSHLKKNLFEQKSVYDVDKAHDSAEMIVCCEVLEHLEHPEQALIAIQQLNASHYIFSVPREPLWRVLNMARGKYLQDGGNTPGHIQHWSKRTFKTLLSQYFEILEVRSPIPWTMVLCQRVEHE</sequence>
<dbReference type="Pfam" id="PF13489">
    <property type="entry name" value="Methyltransf_23"/>
    <property type="match status" value="1"/>
</dbReference>
<reference evidence="1" key="1">
    <citation type="submission" date="2022-01" db="EMBL/GenBank/DDBJ databases">
        <authorList>
            <person name="Lagorce A."/>
        </authorList>
    </citation>
    <scope>NUCLEOTIDE SEQUENCE</scope>
    <source>
        <strain evidence="1">Th15_F1_D04</strain>
    </source>
</reference>
<comment type="caution">
    <text evidence="1">The sequence shown here is derived from an EMBL/GenBank/DDBJ whole genome shotgun (WGS) entry which is preliminary data.</text>
</comment>
<dbReference type="Gene3D" id="3.40.50.150">
    <property type="entry name" value="Vaccinia Virus protein VP39"/>
    <property type="match status" value="1"/>
</dbReference>
<dbReference type="InterPro" id="IPR029063">
    <property type="entry name" value="SAM-dependent_MTases_sf"/>
</dbReference>
<protein>
    <recommendedName>
        <fullName evidence="3">Methyltransferase domain-containing protein</fullName>
    </recommendedName>
</protein>
<accession>A0AAU9Q9J4</accession>
<organism evidence="1 2">
    <name type="scientific">Vibrio owensii</name>
    <dbReference type="NCBI Taxonomy" id="696485"/>
    <lineage>
        <taxon>Bacteria</taxon>
        <taxon>Pseudomonadati</taxon>
        <taxon>Pseudomonadota</taxon>
        <taxon>Gammaproteobacteria</taxon>
        <taxon>Vibrionales</taxon>
        <taxon>Vibrionaceae</taxon>
        <taxon>Vibrio</taxon>
    </lineage>
</organism>
<name>A0AAU9Q9J4_9VIBR</name>
<dbReference type="Proteomes" id="UP001295420">
    <property type="component" value="Unassembled WGS sequence"/>
</dbReference>
<evidence type="ECO:0008006" key="3">
    <source>
        <dbReference type="Google" id="ProtNLM"/>
    </source>
</evidence>
<dbReference type="EMBL" id="CAKMTQ010000045">
    <property type="protein sequence ID" value="CAH1537662.1"/>
    <property type="molecule type" value="Genomic_DNA"/>
</dbReference>
<proteinExistence type="predicted"/>
<evidence type="ECO:0000313" key="1">
    <source>
        <dbReference type="EMBL" id="CAH1537662.1"/>
    </source>
</evidence>
<dbReference type="AlphaFoldDB" id="A0AAU9Q9J4"/>